<dbReference type="Gene3D" id="3.40.50.410">
    <property type="entry name" value="von Willebrand factor, type A domain"/>
    <property type="match status" value="1"/>
</dbReference>
<dbReference type="SUPFAM" id="SSF82754">
    <property type="entry name" value="C-terminal, gelsolin-like domain of Sec23/24"/>
    <property type="match status" value="1"/>
</dbReference>
<feature type="domain" description="Gelsolin-like" evidence="5">
    <location>
        <begin position="927"/>
        <end position="997"/>
    </location>
</feature>
<dbReference type="Pfam" id="PF04815">
    <property type="entry name" value="Sec23_helical"/>
    <property type="match status" value="1"/>
</dbReference>
<evidence type="ECO:0000259" key="5">
    <source>
        <dbReference type="Pfam" id="PF00626"/>
    </source>
</evidence>
<dbReference type="GO" id="GO:0000149">
    <property type="term" value="F:SNARE binding"/>
    <property type="evidence" value="ECO:0007669"/>
    <property type="project" value="TreeGrafter"/>
</dbReference>
<dbReference type="PANTHER" id="PTHR13803">
    <property type="entry name" value="SEC24-RELATED PROTEIN"/>
    <property type="match status" value="1"/>
</dbReference>
<dbReference type="Pfam" id="PF00626">
    <property type="entry name" value="Gelsolin"/>
    <property type="match status" value="1"/>
</dbReference>
<keyword evidence="11" id="KW-1185">Reference proteome</keyword>
<feature type="compositionally biased region" description="Low complexity" evidence="4">
    <location>
        <begin position="235"/>
        <end position="264"/>
    </location>
</feature>
<organism evidence="10 11">
    <name type="scientific">Bifiguratus adelaidae</name>
    <dbReference type="NCBI Taxonomy" id="1938954"/>
    <lineage>
        <taxon>Eukaryota</taxon>
        <taxon>Fungi</taxon>
        <taxon>Fungi incertae sedis</taxon>
        <taxon>Mucoromycota</taxon>
        <taxon>Mucoromycotina</taxon>
        <taxon>Endogonomycetes</taxon>
        <taxon>Endogonales</taxon>
        <taxon>Endogonales incertae sedis</taxon>
        <taxon>Bifiguratus</taxon>
    </lineage>
</organism>
<evidence type="ECO:0000259" key="9">
    <source>
        <dbReference type="Pfam" id="PF08033"/>
    </source>
</evidence>
<dbReference type="Pfam" id="PF04810">
    <property type="entry name" value="zf-Sec23_Sec24"/>
    <property type="match status" value="1"/>
</dbReference>
<evidence type="ECO:0000313" key="11">
    <source>
        <dbReference type="Proteomes" id="UP000242875"/>
    </source>
</evidence>
<dbReference type="GO" id="GO:0030127">
    <property type="term" value="C:COPII vesicle coat"/>
    <property type="evidence" value="ECO:0007669"/>
    <property type="project" value="InterPro"/>
</dbReference>
<gene>
    <name evidence="10" type="ORF">BZG36_04584</name>
</gene>
<feature type="domain" description="Zinc finger Sec23/Sec24-type" evidence="6">
    <location>
        <begin position="383"/>
        <end position="421"/>
    </location>
</feature>
<dbReference type="InterPro" id="IPR050550">
    <property type="entry name" value="SEC23_SEC24_subfamily"/>
</dbReference>
<dbReference type="InterPro" id="IPR012990">
    <property type="entry name" value="Beta-sandwich_Sec23_24"/>
</dbReference>
<dbReference type="GO" id="GO:0008270">
    <property type="term" value="F:zinc ion binding"/>
    <property type="evidence" value="ECO:0007669"/>
    <property type="project" value="InterPro"/>
</dbReference>
<dbReference type="PANTHER" id="PTHR13803:SF4">
    <property type="entry name" value="SECRETORY 24CD, ISOFORM C"/>
    <property type="match status" value="1"/>
</dbReference>
<evidence type="ECO:0000256" key="3">
    <source>
        <dbReference type="ARBA" id="ARBA00022927"/>
    </source>
</evidence>
<dbReference type="OrthoDB" id="49016at2759"/>
<evidence type="ECO:0000256" key="1">
    <source>
        <dbReference type="ARBA" id="ARBA00008334"/>
    </source>
</evidence>
<feature type="domain" description="Sec23/Sec24 trunk" evidence="7">
    <location>
        <begin position="459"/>
        <end position="698"/>
    </location>
</feature>
<dbReference type="Gene3D" id="1.20.120.730">
    <property type="entry name" value="Sec23/Sec24 helical domain"/>
    <property type="match status" value="1"/>
</dbReference>
<feature type="domain" description="Sec23/Sec24 beta-sandwich" evidence="9">
    <location>
        <begin position="703"/>
        <end position="787"/>
    </location>
</feature>
<dbReference type="AlphaFoldDB" id="A0A261XUU8"/>
<protein>
    <recommendedName>
        <fullName evidence="12">Protein transport protein SEC24</fullName>
    </recommendedName>
</protein>
<feature type="compositionally biased region" description="Polar residues" evidence="4">
    <location>
        <begin position="213"/>
        <end position="223"/>
    </location>
</feature>
<feature type="compositionally biased region" description="Pro residues" evidence="4">
    <location>
        <begin position="38"/>
        <end position="47"/>
    </location>
</feature>
<name>A0A261XUU8_9FUNG</name>
<dbReference type="InterPro" id="IPR006900">
    <property type="entry name" value="Sec23/24_helical_dom"/>
</dbReference>
<dbReference type="EMBL" id="MVBO01000186">
    <property type="protein sequence ID" value="OZJ02131.1"/>
    <property type="molecule type" value="Genomic_DNA"/>
</dbReference>
<feature type="compositionally biased region" description="Polar residues" evidence="4">
    <location>
        <begin position="144"/>
        <end position="154"/>
    </location>
</feature>
<dbReference type="Gene3D" id="2.30.30.380">
    <property type="entry name" value="Zn-finger domain of Sec23/24"/>
    <property type="match status" value="1"/>
</dbReference>
<feature type="domain" description="Sec23/Sec24 helical" evidence="8">
    <location>
        <begin position="799"/>
        <end position="899"/>
    </location>
</feature>
<dbReference type="Pfam" id="PF08033">
    <property type="entry name" value="Sec23_BS"/>
    <property type="match status" value="1"/>
</dbReference>
<dbReference type="InterPro" id="IPR036180">
    <property type="entry name" value="Gelsolin-like_dom_sf"/>
</dbReference>
<sequence length="1077" mass="119062">MYAQPLRPNGPVVRPAQGQARPPPGMRPVMRPPNMQGPSPPMAPPIKGPRNGPRPQGGANGVPQRPPGQPYPPSQSPQLVRPQVTPPNGVPLGSPHQSPPANEMSHQMASMTLQPPNAISPPHAGPPQGSHKTSRTRRAYHSGNEGTPTPQTFNPSPAVSPAQPVQQPMQQPMPQPMQYQHPTTPASGQVPPQNGPTPQQPQYGPGQRRPSFPMTNQQYQGTGPTKYPFTGAAYPPQSNQGQQGQVPPGSSAPTPQAARPVQQPAPLPTMGGISAQSQPKSRIDPNQIPSPVQVQEADQRLYDEHPFGTCSKGNLPLASTDFQCIDQGNCNPRFMRITTYNIPHNDELLETSQLPLGLVFQPLAQLRPDEEPIQTVDFGPAGPPRCNRCKGYINPWCIFVEGGRKFVCNLCGFDSEVPAEYFANLDMNGRRIDLDSRPELRFGTVEFDVPKEYWAREPGPVNYVFALDISWLSVQSGVVQQFCKALRDVLYPQQGVCQLPRGSKIGILTFDKSIQFYNLNSTLEQPQMMVVSDIADVFVPIHEGFLVDPDESSIAINALLDTLPDMTRETMCRETAYAPAIRAALAGLANLGGKILIFQASLPNVGPNILKSREDPKLYNTDKEKQLFQPQEAAYRTLGVDLCEAGVCVDVFLFPTAYIDVATTAQIASITGGDVYYYPNFNQIHDGNRFASDLKHNVIREFGYQAVARVRCSNGLRVEEHLGNFFMRNSTDVEFAGIDCDKAFGVILKHDGRLDEKTESSFQCALLYTTATGQRRVRVHTMSVPVTTLLGNVFRYAEMDTTVNLMSKQAVGRTAVKTLGDVREELTDKCTKILAAYRKNCASSTSPGQLILPESFKLFPLYTLSVLKSSFIRSGSTINSDIRVDSMRFVKSLGVADSIAFYYPRMIPIHSLQEHEGLPNPANTHRIVLPPAVRLSYQRLDPAGAYLLENGQRMMLWLGREVPADFLQNVFGVSTLEEVDICMPSLPELDNVRSQKIQAMVNYMQSARARSLSLQVVRQQIDPFELDFANMLVEDKNNENMSYVDYLCFIHRKIQSEISAQENAGIMQTASYWAHRY</sequence>
<evidence type="ECO:0000256" key="4">
    <source>
        <dbReference type="SAM" id="MobiDB-lite"/>
    </source>
</evidence>
<dbReference type="InterPro" id="IPR006896">
    <property type="entry name" value="Sec23/24_trunk_dom"/>
</dbReference>
<dbReference type="SUPFAM" id="SSF81811">
    <property type="entry name" value="Helical domain of Sec23/24"/>
    <property type="match status" value="1"/>
</dbReference>
<dbReference type="InterPro" id="IPR036465">
    <property type="entry name" value="vWFA_dom_sf"/>
</dbReference>
<dbReference type="InterPro" id="IPR007123">
    <property type="entry name" value="Gelsolin-like_dom"/>
</dbReference>
<keyword evidence="3" id="KW-0653">Protein transport</keyword>
<feature type="compositionally biased region" description="Polar residues" evidence="4">
    <location>
        <begin position="95"/>
        <end position="117"/>
    </location>
</feature>
<feature type="compositionally biased region" description="Low complexity" evidence="4">
    <location>
        <begin position="155"/>
        <end position="178"/>
    </location>
</feature>
<evidence type="ECO:0000256" key="2">
    <source>
        <dbReference type="ARBA" id="ARBA00022448"/>
    </source>
</evidence>
<dbReference type="InterPro" id="IPR036175">
    <property type="entry name" value="Sec23/24_helical_dom_sf"/>
</dbReference>
<evidence type="ECO:0000313" key="10">
    <source>
        <dbReference type="EMBL" id="OZJ02131.1"/>
    </source>
</evidence>
<reference evidence="10 11" key="1">
    <citation type="journal article" date="2017" name="Mycologia">
        <title>Bifiguratus adelaidae, gen. et sp. nov., a new member of Mucoromycotina in endophytic and soil-dwelling habitats.</title>
        <authorList>
            <person name="Torres-Cruz T.J."/>
            <person name="Billingsley Tobias T.L."/>
            <person name="Almatruk M."/>
            <person name="Hesse C."/>
            <person name="Kuske C.R."/>
            <person name="Desiro A."/>
            <person name="Benucci G.M."/>
            <person name="Bonito G."/>
            <person name="Stajich J.E."/>
            <person name="Dunlap C."/>
            <person name="Arnold A.E."/>
            <person name="Porras-Alfaro A."/>
        </authorList>
    </citation>
    <scope>NUCLEOTIDE SEQUENCE [LARGE SCALE GENOMIC DNA]</scope>
    <source>
        <strain evidence="10 11">AZ0501</strain>
    </source>
</reference>
<comment type="caution">
    <text evidence="10">The sequence shown here is derived from an EMBL/GenBank/DDBJ whole genome shotgun (WGS) entry which is preliminary data.</text>
</comment>
<accession>A0A261XUU8</accession>
<dbReference type="SUPFAM" id="SSF53300">
    <property type="entry name" value="vWA-like"/>
    <property type="match status" value="1"/>
</dbReference>
<evidence type="ECO:0000259" key="8">
    <source>
        <dbReference type="Pfam" id="PF04815"/>
    </source>
</evidence>
<dbReference type="InterPro" id="IPR036174">
    <property type="entry name" value="Znf_Sec23_Sec24_sf"/>
</dbReference>
<dbReference type="Pfam" id="PF04811">
    <property type="entry name" value="Sec23_trunk"/>
    <property type="match status" value="1"/>
</dbReference>
<dbReference type="Gene3D" id="2.60.40.1670">
    <property type="entry name" value="beta-sandwich domain of Sec23/24"/>
    <property type="match status" value="1"/>
</dbReference>
<dbReference type="Gene3D" id="3.40.20.10">
    <property type="entry name" value="Severin"/>
    <property type="match status" value="1"/>
</dbReference>
<comment type="similarity">
    <text evidence="1">Belongs to the SEC23/SEC24 family. SEC24 subfamily.</text>
</comment>
<evidence type="ECO:0000259" key="6">
    <source>
        <dbReference type="Pfam" id="PF04810"/>
    </source>
</evidence>
<feature type="compositionally biased region" description="Pro residues" evidence="4">
    <location>
        <begin position="64"/>
        <end position="75"/>
    </location>
</feature>
<dbReference type="GO" id="GO:0070971">
    <property type="term" value="C:endoplasmic reticulum exit site"/>
    <property type="evidence" value="ECO:0007669"/>
    <property type="project" value="TreeGrafter"/>
</dbReference>
<evidence type="ECO:0008006" key="12">
    <source>
        <dbReference type="Google" id="ProtNLM"/>
    </source>
</evidence>
<dbReference type="GO" id="GO:0090110">
    <property type="term" value="P:COPII-coated vesicle cargo loading"/>
    <property type="evidence" value="ECO:0007669"/>
    <property type="project" value="TreeGrafter"/>
</dbReference>
<feature type="region of interest" description="Disordered" evidence="4">
    <location>
        <begin position="1"/>
        <end position="288"/>
    </location>
</feature>
<dbReference type="SUPFAM" id="SSF81995">
    <property type="entry name" value="beta-sandwich domain of Sec23/24"/>
    <property type="match status" value="1"/>
</dbReference>
<dbReference type="InterPro" id="IPR006895">
    <property type="entry name" value="Znf_Sec23_Sec24"/>
</dbReference>
<dbReference type="InterPro" id="IPR029006">
    <property type="entry name" value="ADF-H/Gelsolin-like_dom_sf"/>
</dbReference>
<evidence type="ECO:0000259" key="7">
    <source>
        <dbReference type="Pfam" id="PF04811"/>
    </source>
</evidence>
<dbReference type="Proteomes" id="UP000242875">
    <property type="component" value="Unassembled WGS sequence"/>
</dbReference>
<dbReference type="GO" id="GO:0006886">
    <property type="term" value="P:intracellular protein transport"/>
    <property type="evidence" value="ECO:0007669"/>
    <property type="project" value="InterPro"/>
</dbReference>
<dbReference type="SUPFAM" id="SSF82919">
    <property type="entry name" value="Zn-finger domain of Sec23/24"/>
    <property type="match status" value="1"/>
</dbReference>
<keyword evidence="2" id="KW-0813">Transport</keyword>
<proteinExistence type="inferred from homology"/>